<keyword evidence="5" id="KW-0862">Zinc</keyword>
<dbReference type="InterPro" id="IPR000608">
    <property type="entry name" value="UBC"/>
</dbReference>
<dbReference type="PANTHER" id="PTHR45986:SF1">
    <property type="entry name" value="ZINC FINGER MATRIN-TYPE PROTEIN 2"/>
    <property type="match status" value="1"/>
</dbReference>
<dbReference type="AlphaFoldDB" id="A0A2U3E7I0"/>
<feature type="coiled-coil region" evidence="8">
    <location>
        <begin position="159"/>
        <end position="206"/>
    </location>
</feature>
<evidence type="ECO:0000256" key="2">
    <source>
        <dbReference type="ARBA" id="ARBA00022723"/>
    </source>
</evidence>
<dbReference type="InterPro" id="IPR022755">
    <property type="entry name" value="Znf_C2H2_jaz"/>
</dbReference>
<evidence type="ECO:0000256" key="8">
    <source>
        <dbReference type="SAM" id="Coils"/>
    </source>
</evidence>
<evidence type="ECO:0000256" key="1">
    <source>
        <dbReference type="ARBA" id="ARBA00022679"/>
    </source>
</evidence>
<dbReference type="InterPro" id="IPR036236">
    <property type="entry name" value="Znf_C2H2_sf"/>
</dbReference>
<dbReference type="GO" id="GO:0016740">
    <property type="term" value="F:transferase activity"/>
    <property type="evidence" value="ECO:0007669"/>
    <property type="project" value="UniProtKB-KW"/>
</dbReference>
<sequence length="516" mass="57875">MADSKKGSAYGAPAGDTDFRKTWDLDEYAAKAKEREAREKEEAKARYEAKLAGKKYHKPLTGDETYTTARRNVIDLTAQVGKTQLVPAGAGVGKRGRSAGFYCEACDLTFKDNLQFVEHLNTMQHLLNTGQTAEVKRATAAEVHDRIAFYIQRKHDLEKEKATSLHDRLQLREEEMEKEAEERRQKRRAEAEKKRLQREEEAKVKVEYGDDVRVEGEHDEDDMMAQMGFTGFGTLLAASPQYLGDDLTPLRLATDPWVAPVLVPVSPSAGPLLLPAPTRAPPKRRASRIATPPSLNFFPAQRPPTTSPPGRRHRTDTAQTAYKCLTRTPLKARHPSPALTPAPADADVSPLAPPSLKEMQANKDLPGISCGLVNDGNIFEWEVMLMINDDCKYYGGGNFRARMVFPPNYPHMPPTLTFQQPVPFHPNIYESGALCISILHPPEEDEYGYEAASERWSPVQSPETILVSTLSLFHDPNDESPANVEAARLFREEREGKHKEFRKRCRKCVRESLGED</sequence>
<feature type="region of interest" description="Disordered" evidence="9">
    <location>
        <begin position="293"/>
        <end position="316"/>
    </location>
</feature>
<dbReference type="InterPro" id="IPR013087">
    <property type="entry name" value="Znf_C2H2_type"/>
</dbReference>
<name>A0A2U3E7I0_PURLI</name>
<protein>
    <submittedName>
        <fullName evidence="11">Ubiquitin-conjugating enzyme</fullName>
    </submittedName>
</protein>
<dbReference type="InterPro" id="IPR040107">
    <property type="entry name" value="Snu23"/>
</dbReference>
<dbReference type="InterPro" id="IPR023313">
    <property type="entry name" value="UBQ-conjugating_AS"/>
</dbReference>
<keyword evidence="2" id="KW-0479">Metal-binding</keyword>
<keyword evidence="1" id="KW-0808">Transferase</keyword>
<feature type="active site" description="Glycyl thioester intermediate" evidence="7">
    <location>
        <position position="435"/>
    </location>
</feature>
<comment type="caution">
    <text evidence="11">The sequence shown here is derived from an EMBL/GenBank/DDBJ whole genome shotgun (WGS) entry which is preliminary data.</text>
</comment>
<dbReference type="PROSITE" id="PS00028">
    <property type="entry name" value="ZINC_FINGER_C2H2_1"/>
    <property type="match status" value="1"/>
</dbReference>
<dbReference type="InterPro" id="IPR016135">
    <property type="entry name" value="UBQ-conjugating_enzyme/RWD"/>
</dbReference>
<gene>
    <name evidence="11" type="ORF">PCL_12861</name>
</gene>
<keyword evidence="6" id="KW-0539">Nucleus</keyword>
<evidence type="ECO:0000256" key="9">
    <source>
        <dbReference type="SAM" id="MobiDB-lite"/>
    </source>
</evidence>
<dbReference type="GO" id="GO:0046540">
    <property type="term" value="C:U4/U6 x U5 tri-snRNP complex"/>
    <property type="evidence" value="ECO:0007669"/>
    <property type="project" value="TreeGrafter"/>
</dbReference>
<dbReference type="SMART" id="SM00212">
    <property type="entry name" value="UBCc"/>
    <property type="match status" value="1"/>
</dbReference>
<evidence type="ECO:0000259" key="10">
    <source>
        <dbReference type="PROSITE" id="PS50127"/>
    </source>
</evidence>
<feature type="domain" description="UBC core" evidence="10">
    <location>
        <begin position="347"/>
        <end position="514"/>
    </location>
</feature>
<evidence type="ECO:0000256" key="3">
    <source>
        <dbReference type="ARBA" id="ARBA00022771"/>
    </source>
</evidence>
<keyword evidence="4" id="KW-0833">Ubl conjugation pathway</keyword>
<dbReference type="Pfam" id="PF00179">
    <property type="entry name" value="UQ_con"/>
    <property type="match status" value="1"/>
</dbReference>
<dbReference type="GO" id="GO:0005681">
    <property type="term" value="C:spliceosomal complex"/>
    <property type="evidence" value="ECO:0007669"/>
    <property type="project" value="InterPro"/>
</dbReference>
<dbReference type="Pfam" id="PF12171">
    <property type="entry name" value="zf-C2H2_jaz"/>
    <property type="match status" value="1"/>
</dbReference>
<evidence type="ECO:0000313" key="12">
    <source>
        <dbReference type="Proteomes" id="UP000245956"/>
    </source>
</evidence>
<evidence type="ECO:0000256" key="7">
    <source>
        <dbReference type="PROSITE-ProRule" id="PRU10133"/>
    </source>
</evidence>
<dbReference type="GO" id="GO:0008270">
    <property type="term" value="F:zinc ion binding"/>
    <property type="evidence" value="ECO:0007669"/>
    <property type="project" value="UniProtKB-KW"/>
</dbReference>
<dbReference type="GO" id="GO:0000398">
    <property type="term" value="P:mRNA splicing, via spliceosome"/>
    <property type="evidence" value="ECO:0007669"/>
    <property type="project" value="InterPro"/>
</dbReference>
<dbReference type="EMBL" id="LCWV01000009">
    <property type="protein sequence ID" value="PWI70462.1"/>
    <property type="molecule type" value="Genomic_DNA"/>
</dbReference>
<keyword evidence="3" id="KW-0863">Zinc-finger</keyword>
<dbReference type="InterPro" id="IPR003604">
    <property type="entry name" value="Matrin/U1-like-C_Znf_C2H2"/>
</dbReference>
<accession>A0A2U3E7I0</accession>
<keyword evidence="8" id="KW-0175">Coiled coil</keyword>
<dbReference type="GO" id="GO:0003676">
    <property type="term" value="F:nucleic acid binding"/>
    <property type="evidence" value="ECO:0007669"/>
    <property type="project" value="InterPro"/>
</dbReference>
<dbReference type="PANTHER" id="PTHR45986">
    <property type="entry name" value="ZINC FINGER MATRIN-TYPE PROTEIN 2"/>
    <property type="match status" value="1"/>
</dbReference>
<evidence type="ECO:0000313" key="11">
    <source>
        <dbReference type="EMBL" id="PWI70462.1"/>
    </source>
</evidence>
<evidence type="ECO:0000256" key="5">
    <source>
        <dbReference type="ARBA" id="ARBA00022833"/>
    </source>
</evidence>
<dbReference type="Gene3D" id="3.10.110.10">
    <property type="entry name" value="Ubiquitin Conjugating Enzyme"/>
    <property type="match status" value="1"/>
</dbReference>
<proteinExistence type="predicted"/>
<dbReference type="SUPFAM" id="SSF57667">
    <property type="entry name" value="beta-beta-alpha zinc fingers"/>
    <property type="match status" value="1"/>
</dbReference>
<dbReference type="PROSITE" id="PS50127">
    <property type="entry name" value="UBC_2"/>
    <property type="match status" value="1"/>
</dbReference>
<dbReference type="Proteomes" id="UP000245956">
    <property type="component" value="Unassembled WGS sequence"/>
</dbReference>
<evidence type="ECO:0000256" key="6">
    <source>
        <dbReference type="ARBA" id="ARBA00023242"/>
    </source>
</evidence>
<organism evidence="11 12">
    <name type="scientific">Purpureocillium lilacinum</name>
    <name type="common">Paecilomyces lilacinus</name>
    <dbReference type="NCBI Taxonomy" id="33203"/>
    <lineage>
        <taxon>Eukaryota</taxon>
        <taxon>Fungi</taxon>
        <taxon>Dikarya</taxon>
        <taxon>Ascomycota</taxon>
        <taxon>Pezizomycotina</taxon>
        <taxon>Sordariomycetes</taxon>
        <taxon>Hypocreomycetidae</taxon>
        <taxon>Hypocreales</taxon>
        <taxon>Ophiocordycipitaceae</taxon>
        <taxon>Purpureocillium</taxon>
    </lineage>
</organism>
<dbReference type="SUPFAM" id="SSF54495">
    <property type="entry name" value="UBC-like"/>
    <property type="match status" value="1"/>
</dbReference>
<reference evidence="11 12" key="1">
    <citation type="journal article" date="2016" name="Front. Microbiol.">
        <title>Genome and transcriptome sequences reveal the specific parasitism of the nematophagous Purpureocillium lilacinum 36-1.</title>
        <authorList>
            <person name="Xie J."/>
            <person name="Li S."/>
            <person name="Mo C."/>
            <person name="Xiao X."/>
            <person name="Peng D."/>
            <person name="Wang G."/>
            <person name="Xiao Y."/>
        </authorList>
    </citation>
    <scope>NUCLEOTIDE SEQUENCE [LARGE SCALE GENOMIC DNA]</scope>
    <source>
        <strain evidence="11 12">36-1</strain>
    </source>
</reference>
<evidence type="ECO:0000256" key="4">
    <source>
        <dbReference type="ARBA" id="ARBA00022786"/>
    </source>
</evidence>
<dbReference type="PROSITE" id="PS00183">
    <property type="entry name" value="UBC_1"/>
    <property type="match status" value="1"/>
</dbReference>
<dbReference type="SMART" id="SM00451">
    <property type="entry name" value="ZnF_U1"/>
    <property type="match status" value="1"/>
</dbReference>